<dbReference type="PROSITE" id="PS00491">
    <property type="entry name" value="PROLINE_PEPTIDASE"/>
    <property type="match status" value="1"/>
</dbReference>
<evidence type="ECO:0000259" key="6">
    <source>
        <dbReference type="Pfam" id="PF00557"/>
    </source>
</evidence>
<comment type="similarity">
    <text evidence="5">Belongs to the peptidase M24B family.</text>
</comment>
<evidence type="ECO:0000256" key="4">
    <source>
        <dbReference type="ARBA" id="ARBA00023049"/>
    </source>
</evidence>
<dbReference type="SUPFAM" id="SSF55920">
    <property type="entry name" value="Creatinase/aminopeptidase"/>
    <property type="match status" value="1"/>
</dbReference>
<keyword evidence="4" id="KW-0482">Metalloprotease</keyword>
<dbReference type="PANTHER" id="PTHR46112:SF2">
    <property type="entry name" value="XAA-PRO AMINOPEPTIDASE P-RELATED"/>
    <property type="match status" value="1"/>
</dbReference>
<keyword evidence="8" id="KW-1185">Reference proteome</keyword>
<proteinExistence type="inferred from homology"/>
<dbReference type="Pfam" id="PF00557">
    <property type="entry name" value="Peptidase_M24"/>
    <property type="match status" value="1"/>
</dbReference>
<keyword evidence="1" id="KW-0645">Protease</keyword>
<organism evidence="7 8">
    <name type="scientific">Actomonas aquatica</name>
    <dbReference type="NCBI Taxonomy" id="2866162"/>
    <lineage>
        <taxon>Bacteria</taxon>
        <taxon>Pseudomonadati</taxon>
        <taxon>Verrucomicrobiota</taxon>
        <taxon>Opitutia</taxon>
        <taxon>Opitutales</taxon>
        <taxon>Opitutaceae</taxon>
        <taxon>Actomonas</taxon>
    </lineage>
</organism>
<feature type="domain" description="Peptidase M24" evidence="6">
    <location>
        <begin position="139"/>
        <end position="359"/>
    </location>
</feature>
<protein>
    <submittedName>
        <fullName evidence="7">M24 family metallopeptidase</fullName>
    </submittedName>
</protein>
<evidence type="ECO:0000313" key="7">
    <source>
        <dbReference type="EMBL" id="WRQ88810.1"/>
    </source>
</evidence>
<dbReference type="Proteomes" id="UP000738431">
    <property type="component" value="Chromosome"/>
</dbReference>
<keyword evidence="3" id="KW-0378">Hydrolase</keyword>
<evidence type="ECO:0000313" key="8">
    <source>
        <dbReference type="Proteomes" id="UP000738431"/>
    </source>
</evidence>
<sequence length="374" mass="40680">MPKSALLFFDETLRSLDLRYFCGFEVHDPFIAVQVGSKRIGVLNALEYGRALKESSFDQIIPLEELTAAAQEAGVEQPGPSDHIAALAKRLKIASFDVPEDFPSAILVKLLDMGIDLQIIDGAVFPDREIKSDDEAKWIREGNRCASAGFAAAEAMLRASEIKGRRLVYKGKTLTSEMVRTAIQTACIAAGGFPADAIVAGGDQGCDPHCRGSGPLRPHDLIILDIFPRMFKTGYWGDMTRTFLRGEPSDVQRDLVAAVAKAQKAATKAIKAGVYADSVHAESNRVFDELGYKTERTAEGAVGFFHGTGHGLGLAIHESPRLGSVHRKLKKGMVVTVEPGLYYPGLGGCRIEDVVQVTDAKPKKLSSFHYNWVF</sequence>
<dbReference type="EMBL" id="CP139781">
    <property type="protein sequence ID" value="WRQ88810.1"/>
    <property type="molecule type" value="Genomic_DNA"/>
</dbReference>
<dbReference type="PANTHER" id="PTHR46112">
    <property type="entry name" value="AMINOPEPTIDASE"/>
    <property type="match status" value="1"/>
</dbReference>
<reference evidence="7 8" key="1">
    <citation type="submission" date="2023-12" db="EMBL/GenBank/DDBJ databases">
        <title>Description of an unclassified Opitutus bacterium of Verrucomicrobiota.</title>
        <authorList>
            <person name="Zhang D.-F."/>
        </authorList>
    </citation>
    <scope>NUCLEOTIDE SEQUENCE [LARGE SCALE GENOMIC DNA]</scope>
    <source>
        <strain evidence="7 8">WL0086</strain>
    </source>
</reference>
<keyword evidence="2 5" id="KW-0479">Metal-binding</keyword>
<evidence type="ECO:0000256" key="3">
    <source>
        <dbReference type="ARBA" id="ARBA00022801"/>
    </source>
</evidence>
<dbReference type="InterPro" id="IPR036005">
    <property type="entry name" value="Creatinase/aminopeptidase-like"/>
</dbReference>
<dbReference type="Gene3D" id="3.90.230.10">
    <property type="entry name" value="Creatinase/methionine aminopeptidase superfamily"/>
    <property type="match status" value="1"/>
</dbReference>
<dbReference type="RefSeq" id="WP_221031906.1">
    <property type="nucleotide sequence ID" value="NZ_CP139781.1"/>
</dbReference>
<evidence type="ECO:0000256" key="2">
    <source>
        <dbReference type="ARBA" id="ARBA00022723"/>
    </source>
</evidence>
<gene>
    <name evidence="7" type="ORF">K1X11_005295</name>
</gene>
<evidence type="ECO:0000256" key="5">
    <source>
        <dbReference type="RuleBase" id="RU000590"/>
    </source>
</evidence>
<accession>A0ABZ1CAY8</accession>
<dbReference type="InterPro" id="IPR050659">
    <property type="entry name" value="Peptidase_M24B"/>
</dbReference>
<dbReference type="InterPro" id="IPR000994">
    <property type="entry name" value="Pept_M24"/>
</dbReference>
<dbReference type="InterPro" id="IPR001131">
    <property type="entry name" value="Peptidase_M24B_aminopep-P_CS"/>
</dbReference>
<evidence type="ECO:0000256" key="1">
    <source>
        <dbReference type="ARBA" id="ARBA00022670"/>
    </source>
</evidence>
<name>A0ABZ1CAY8_9BACT</name>